<evidence type="ECO:0000313" key="2">
    <source>
        <dbReference type="Proteomes" id="UP000003656"/>
    </source>
</evidence>
<proteinExistence type="predicted"/>
<protein>
    <submittedName>
        <fullName evidence="1">Uncharacterized protein</fullName>
    </submittedName>
</protein>
<evidence type="ECO:0000313" key="1">
    <source>
        <dbReference type="EMBL" id="EFA23003.1"/>
    </source>
</evidence>
<dbReference type="Proteomes" id="UP000003656">
    <property type="component" value="Unassembled WGS sequence"/>
</dbReference>
<sequence>MLRSVAQQFGVSTRGLSHISIIEPDTPHLMDLGGRRTAC</sequence>
<dbReference type="EMBL" id="ABXB03000002">
    <property type="protein sequence ID" value="EFA23003.1"/>
    <property type="molecule type" value="Genomic_DNA"/>
</dbReference>
<dbReference type="STRING" id="561180.BIFGAL_03107"/>
<organism evidence="1 2">
    <name type="scientific">Bifidobacterium gallicum DSM 20093 = LMG 11596</name>
    <dbReference type="NCBI Taxonomy" id="561180"/>
    <lineage>
        <taxon>Bacteria</taxon>
        <taxon>Bacillati</taxon>
        <taxon>Actinomycetota</taxon>
        <taxon>Actinomycetes</taxon>
        <taxon>Bifidobacteriales</taxon>
        <taxon>Bifidobacteriaceae</taxon>
        <taxon>Bifidobacterium</taxon>
    </lineage>
</organism>
<gene>
    <name evidence="1" type="ORF">BIFGAL_03107</name>
</gene>
<accession>D1NTE9</accession>
<dbReference type="AlphaFoldDB" id="D1NTE9"/>
<reference evidence="1 2" key="1">
    <citation type="submission" date="2009-11" db="EMBL/GenBank/DDBJ databases">
        <authorList>
            <person name="Weinstock G."/>
            <person name="Sodergren E."/>
            <person name="Clifton S."/>
            <person name="Fulton L."/>
            <person name="Fulton B."/>
            <person name="Courtney L."/>
            <person name="Fronick C."/>
            <person name="Harrison M."/>
            <person name="Strong C."/>
            <person name="Farmer C."/>
            <person name="Delahaunty K."/>
            <person name="Markovic C."/>
            <person name="Hall O."/>
            <person name="Minx P."/>
            <person name="Tomlinson C."/>
            <person name="Mitreva M."/>
            <person name="Nelson J."/>
            <person name="Hou S."/>
            <person name="Wollam A."/>
            <person name="Pepin K.H."/>
            <person name="Johnson M."/>
            <person name="Bhonagiri V."/>
            <person name="Nash W.E."/>
            <person name="Warren W."/>
            <person name="Chinwalla A."/>
            <person name="Mardis E.R."/>
            <person name="Wilson R.K."/>
        </authorList>
    </citation>
    <scope>NUCLEOTIDE SEQUENCE [LARGE SCALE GENOMIC DNA]</scope>
    <source>
        <strain evidence="1 2">DSM 20093</strain>
    </source>
</reference>
<name>D1NTE9_9BIFI</name>
<comment type="caution">
    <text evidence="1">The sequence shown here is derived from an EMBL/GenBank/DDBJ whole genome shotgun (WGS) entry which is preliminary data.</text>
</comment>